<accession>A0A934JBT7</accession>
<dbReference type="AlphaFoldDB" id="A0A934JBT7"/>
<gene>
    <name evidence="2" type="ORF">JFN88_22185</name>
</gene>
<proteinExistence type="predicted"/>
<name>A0A934JBT7_9BACL</name>
<evidence type="ECO:0000256" key="1">
    <source>
        <dbReference type="SAM" id="MobiDB-lite"/>
    </source>
</evidence>
<dbReference type="RefSeq" id="WP_199021523.1">
    <property type="nucleotide sequence ID" value="NZ_JAELUP010000107.1"/>
</dbReference>
<dbReference type="Proteomes" id="UP000640274">
    <property type="component" value="Unassembled WGS sequence"/>
</dbReference>
<feature type="region of interest" description="Disordered" evidence="1">
    <location>
        <begin position="39"/>
        <end position="67"/>
    </location>
</feature>
<protein>
    <submittedName>
        <fullName evidence="2">Helix-turn-helix domain-containing protein</fullName>
    </submittedName>
</protein>
<keyword evidence="3" id="KW-1185">Reference proteome</keyword>
<comment type="caution">
    <text evidence="2">The sequence shown here is derived from an EMBL/GenBank/DDBJ whole genome shotgun (WGS) entry which is preliminary data.</text>
</comment>
<reference evidence="2" key="1">
    <citation type="submission" date="2020-12" db="EMBL/GenBank/DDBJ databases">
        <authorList>
            <person name="Huq M.A."/>
        </authorList>
    </citation>
    <scope>NUCLEOTIDE SEQUENCE</scope>
    <source>
        <strain evidence="2">MAHUQ-46</strain>
    </source>
</reference>
<evidence type="ECO:0000313" key="3">
    <source>
        <dbReference type="Proteomes" id="UP000640274"/>
    </source>
</evidence>
<organism evidence="2 3">
    <name type="scientific">Paenibacillus roseus</name>
    <dbReference type="NCBI Taxonomy" id="2798579"/>
    <lineage>
        <taxon>Bacteria</taxon>
        <taxon>Bacillati</taxon>
        <taxon>Bacillota</taxon>
        <taxon>Bacilli</taxon>
        <taxon>Bacillales</taxon>
        <taxon>Paenibacillaceae</taxon>
        <taxon>Paenibacillus</taxon>
    </lineage>
</organism>
<sequence>MIHASDCKEAITLIGEAVAVGAREAVACKELGLTQRTLQRWRKQGGTEDGRPNATRPAPANKLSEAEEQQVLHILQQPQNRSLPPVFRQAKIPKKIVRFSPSSSWGIFFTALS</sequence>
<evidence type="ECO:0000313" key="2">
    <source>
        <dbReference type="EMBL" id="MBJ6363928.1"/>
    </source>
</evidence>
<dbReference type="EMBL" id="JAELUP010000107">
    <property type="protein sequence ID" value="MBJ6363928.1"/>
    <property type="molecule type" value="Genomic_DNA"/>
</dbReference>